<comment type="subcellular location">
    <subcellularLocation>
        <location evidence="1">Periplasm</location>
    </subcellularLocation>
</comment>
<dbReference type="Pfam" id="PF07940">
    <property type="entry name" value="Hepar_II_III_C"/>
    <property type="match status" value="1"/>
</dbReference>
<feature type="domain" description="Heparin-sulfate lyase N-terminal" evidence="6">
    <location>
        <begin position="49"/>
        <end position="341"/>
    </location>
</feature>
<dbReference type="EMBL" id="SLUP01000011">
    <property type="protein sequence ID" value="TCL62835.1"/>
    <property type="molecule type" value="Genomic_DNA"/>
</dbReference>
<dbReference type="Gene3D" id="2.70.98.70">
    <property type="match status" value="1"/>
</dbReference>
<proteinExistence type="predicted"/>
<feature type="domain" description="Heparinase II/III-like C-terminal" evidence="5">
    <location>
        <begin position="400"/>
        <end position="571"/>
    </location>
</feature>
<comment type="caution">
    <text evidence="7">The sequence shown here is derived from an EMBL/GenBank/DDBJ whole genome shotgun (WGS) entry which is preliminary data.</text>
</comment>
<dbReference type="AlphaFoldDB" id="A0A4R1RAR5"/>
<protein>
    <submittedName>
        <fullName evidence="7">Heparinase II/III-like protein</fullName>
    </submittedName>
</protein>
<gene>
    <name evidence="7" type="ORF">EV196_11131</name>
</gene>
<dbReference type="Proteomes" id="UP000295455">
    <property type="component" value="Unassembled WGS sequence"/>
</dbReference>
<keyword evidence="8" id="KW-1185">Reference proteome</keyword>
<evidence type="ECO:0000313" key="8">
    <source>
        <dbReference type="Proteomes" id="UP000295455"/>
    </source>
</evidence>
<dbReference type="PANTHER" id="PTHR39210:SF1">
    <property type="entry name" value="HEPARIN-SULFATE LYASE"/>
    <property type="match status" value="1"/>
</dbReference>
<dbReference type="SUPFAM" id="SSF48230">
    <property type="entry name" value="Chondroitin AC/alginate lyase"/>
    <property type="match status" value="1"/>
</dbReference>
<dbReference type="InterPro" id="IPR031680">
    <property type="entry name" value="Hepar_II_III_N"/>
</dbReference>
<evidence type="ECO:0000259" key="6">
    <source>
        <dbReference type="Pfam" id="PF16889"/>
    </source>
</evidence>
<keyword evidence="3" id="KW-0574">Periplasm</keyword>
<evidence type="ECO:0000256" key="1">
    <source>
        <dbReference type="ARBA" id="ARBA00004418"/>
    </source>
</evidence>
<dbReference type="InterPro" id="IPR012480">
    <property type="entry name" value="Hepar_II_III_C"/>
</dbReference>
<evidence type="ECO:0000313" key="7">
    <source>
        <dbReference type="EMBL" id="TCL62835.1"/>
    </source>
</evidence>
<evidence type="ECO:0000259" key="5">
    <source>
        <dbReference type="Pfam" id="PF07940"/>
    </source>
</evidence>
<evidence type="ECO:0000256" key="2">
    <source>
        <dbReference type="ARBA" id="ARBA00022729"/>
    </source>
</evidence>
<keyword evidence="4" id="KW-0456">Lyase</keyword>
<organism evidence="7 8">
    <name type="scientific">Mariniflexile fucanivorans</name>
    <dbReference type="NCBI Taxonomy" id="264023"/>
    <lineage>
        <taxon>Bacteria</taxon>
        <taxon>Pseudomonadati</taxon>
        <taxon>Bacteroidota</taxon>
        <taxon>Flavobacteriia</taxon>
        <taxon>Flavobacteriales</taxon>
        <taxon>Flavobacteriaceae</taxon>
        <taxon>Mariniflexile</taxon>
    </lineage>
</organism>
<dbReference type="GO" id="GO:0042597">
    <property type="term" value="C:periplasmic space"/>
    <property type="evidence" value="ECO:0007669"/>
    <property type="project" value="UniProtKB-SubCell"/>
</dbReference>
<dbReference type="GO" id="GO:0016829">
    <property type="term" value="F:lyase activity"/>
    <property type="evidence" value="ECO:0007669"/>
    <property type="project" value="UniProtKB-KW"/>
</dbReference>
<reference evidence="7 8" key="1">
    <citation type="submission" date="2019-03" db="EMBL/GenBank/DDBJ databases">
        <title>Genomic Encyclopedia of Type Strains, Phase IV (KMG-IV): sequencing the most valuable type-strain genomes for metagenomic binning, comparative biology and taxonomic classification.</title>
        <authorList>
            <person name="Goeker M."/>
        </authorList>
    </citation>
    <scope>NUCLEOTIDE SEQUENCE [LARGE SCALE GENOMIC DNA]</scope>
    <source>
        <strain evidence="7 8">DSM 18792</strain>
    </source>
</reference>
<accession>A0A4R1RAR5</accession>
<dbReference type="Pfam" id="PF16889">
    <property type="entry name" value="Hepar_II_III_N"/>
    <property type="match status" value="1"/>
</dbReference>
<evidence type="ECO:0000256" key="4">
    <source>
        <dbReference type="ARBA" id="ARBA00023239"/>
    </source>
</evidence>
<evidence type="ECO:0000256" key="3">
    <source>
        <dbReference type="ARBA" id="ARBA00022764"/>
    </source>
</evidence>
<dbReference type="Gene3D" id="1.50.10.100">
    <property type="entry name" value="Chondroitin AC/alginate lyase"/>
    <property type="match status" value="1"/>
</dbReference>
<name>A0A4R1RAR5_9FLAO</name>
<dbReference type="PANTHER" id="PTHR39210">
    <property type="entry name" value="HEPARIN-SULFATE LYASE"/>
    <property type="match status" value="1"/>
</dbReference>
<sequence length="739" mass="85427">MIIISFVSIQKAYSQTISSTKIIEINKLSNYLNIEVQESLGSVSVISTETLAKYFREKFSERYFYNWKDFDGRFETYKSIYRNAENEHSERALDHLSKFSGTTTWKLPFNYQNGEPVNAYALRHLARQHKMVDIAFYYKYQNKNTAYLNYFKNQLKSLNSALLANTYETIEDGNGVYEAFRSGYRILNWLQIHNMFLGETHYSDEDQLLTIATLLQHGANLYETNAEFVPGNHQTRGMSALAMLSILFRDFKGTDKWYERAMSQLEAHLDKEINGDGFQFERSIHYHMSDIDNYYYVYQLAKNSNMQVNDFWENKLKSLFVTLTKVAYPDKSAPVFSDDTNEPWAEKNDISGALTLGYLLFDDPEMGYFANSHVEQNMFWYVSDFQLQMLNAIETKTPDFKSVEFPITGYYIMREGWNEKDNMMVVSNGLDRNKPDHQHGDMLGVQAMANGHVILPNYQVRYSLKDYEFFKNSMVKNVALVDDELQGKKYTSNQGGSGFGKFESLPQPTTIAWSSNENLDVYIGSHNGFENIGVNYNRQVIYIKDDFWIVKDNFKANKPHIYKQVWQGHYSLEEAPNVLRSTFYDGSGCDIYQLQVTDSVTISGIKGKEWAVVSKNNKTDFSFITVIFPFEKFDGSIETDKTNPDLKGWNVKNSKWKINGIQPTALTKEDYSMFFSVKSFELDKLKINLSEEADVFVKLNKNSITVQSLDPKPLQMEISGVKEKGKVVLQPASHLTFTF</sequence>
<keyword evidence="2" id="KW-0732">Signal</keyword>
<dbReference type="InterPro" id="IPR008929">
    <property type="entry name" value="Chondroitin_lyas"/>
</dbReference>